<name>A0A5S5DN23_9FLAO</name>
<dbReference type="Proteomes" id="UP000323136">
    <property type="component" value="Unassembled WGS sequence"/>
</dbReference>
<keyword evidence="1" id="KW-0732">Signal</keyword>
<gene>
    <name evidence="2" type="ORF">C7447_10926</name>
</gene>
<comment type="caution">
    <text evidence="2">The sequence shown here is derived from an EMBL/GenBank/DDBJ whole genome shotgun (WGS) entry which is preliminary data.</text>
</comment>
<reference evidence="2 3" key="1">
    <citation type="submission" date="2019-07" db="EMBL/GenBank/DDBJ databases">
        <title>Genomic Encyclopedia of Type Strains, Phase IV (KMG-IV): sequencing the most valuable type-strain genomes for metagenomic binning, comparative biology and taxonomic classification.</title>
        <authorList>
            <person name="Goeker M."/>
        </authorList>
    </citation>
    <scope>NUCLEOTIDE SEQUENCE [LARGE SCALE GENOMIC DNA]</scope>
    <source>
        <strain evidence="2 3">DSM 18961</strain>
    </source>
</reference>
<dbReference type="OrthoDB" id="675330at2"/>
<feature type="chain" id="PRO_5024375693" description="LTXXQ motif family protein" evidence="1">
    <location>
        <begin position="21"/>
        <end position="151"/>
    </location>
</feature>
<keyword evidence="3" id="KW-1185">Reference proteome</keyword>
<dbReference type="AlphaFoldDB" id="A0A5S5DN23"/>
<evidence type="ECO:0000313" key="3">
    <source>
        <dbReference type="Proteomes" id="UP000323136"/>
    </source>
</evidence>
<proteinExistence type="predicted"/>
<feature type="signal peptide" evidence="1">
    <location>
        <begin position="1"/>
        <end position="20"/>
    </location>
</feature>
<evidence type="ECO:0000256" key="1">
    <source>
        <dbReference type="SAM" id="SignalP"/>
    </source>
</evidence>
<protein>
    <recommendedName>
        <fullName evidence="4">LTXXQ motif family protein</fullName>
    </recommendedName>
</protein>
<evidence type="ECO:0008006" key="4">
    <source>
        <dbReference type="Google" id="ProtNLM"/>
    </source>
</evidence>
<evidence type="ECO:0000313" key="2">
    <source>
        <dbReference type="EMBL" id="TYP96089.1"/>
    </source>
</evidence>
<accession>A0A5S5DN23</accession>
<organism evidence="2 3">
    <name type="scientific">Tenacibaculum adriaticum</name>
    <dbReference type="NCBI Taxonomy" id="413713"/>
    <lineage>
        <taxon>Bacteria</taxon>
        <taxon>Pseudomonadati</taxon>
        <taxon>Bacteroidota</taxon>
        <taxon>Flavobacteriia</taxon>
        <taxon>Flavobacteriales</taxon>
        <taxon>Flavobacteriaceae</taxon>
        <taxon>Tenacibaculum</taxon>
    </lineage>
</organism>
<sequence>MKKTILILLTLTLFSITANAQLGKGREKIRAYKVAYLTERLNLTSKEAEKFWPLYNNYDKKRKELFLLEKKEVKNKIKESDGIDNLSNDEAKNIIKKIYNLQEAQHENRIAFQENLFKFLSPKKILLLEISEHEFNKKLMSRLREKRGFRK</sequence>
<dbReference type="RefSeq" id="WP_148871226.1">
    <property type="nucleotide sequence ID" value="NZ_VNIA01000009.1"/>
</dbReference>
<dbReference type="EMBL" id="VNIA01000009">
    <property type="protein sequence ID" value="TYP96089.1"/>
    <property type="molecule type" value="Genomic_DNA"/>
</dbReference>